<evidence type="ECO:0000313" key="3">
    <source>
        <dbReference type="EMBL" id="KAJ4404905.1"/>
    </source>
</evidence>
<dbReference type="Pfam" id="PF03358">
    <property type="entry name" value="FMN_red"/>
    <property type="match status" value="1"/>
</dbReference>
<proteinExistence type="predicted"/>
<dbReference type="InterPro" id="IPR029039">
    <property type="entry name" value="Flavoprotein-like_sf"/>
</dbReference>
<evidence type="ECO:0000256" key="1">
    <source>
        <dbReference type="SAM" id="MobiDB-lite"/>
    </source>
</evidence>
<accession>A0A9W9D6K4</accession>
<evidence type="ECO:0000313" key="4">
    <source>
        <dbReference type="Proteomes" id="UP001140510"/>
    </source>
</evidence>
<comment type="caution">
    <text evidence="3">The sequence shown here is derived from an EMBL/GenBank/DDBJ whole genome shotgun (WGS) entry which is preliminary data.</text>
</comment>
<dbReference type="EMBL" id="JAPEVA010000039">
    <property type="protein sequence ID" value="KAJ4404905.1"/>
    <property type="molecule type" value="Genomic_DNA"/>
</dbReference>
<dbReference type="InterPro" id="IPR005025">
    <property type="entry name" value="FMN_Rdtase-like_dom"/>
</dbReference>
<reference evidence="3" key="1">
    <citation type="submission" date="2022-10" db="EMBL/GenBank/DDBJ databases">
        <title>Tapping the CABI collections for fungal endophytes: first genome assemblies for Collariella, Neodidymelliopsis, Ascochyta clinopodiicola, Didymella pomorum, Didymosphaeria variabile, Neocosmospora piperis and Neocucurbitaria cava.</title>
        <authorList>
            <person name="Hill R."/>
        </authorList>
    </citation>
    <scope>NUCLEOTIDE SEQUENCE</scope>
    <source>
        <strain evidence="3">IMI 355091</strain>
    </source>
</reference>
<evidence type="ECO:0000259" key="2">
    <source>
        <dbReference type="Pfam" id="PF03358"/>
    </source>
</evidence>
<feature type="compositionally biased region" description="Polar residues" evidence="1">
    <location>
        <begin position="64"/>
        <end position="75"/>
    </location>
</feature>
<dbReference type="Proteomes" id="UP001140510">
    <property type="component" value="Unassembled WGS sequence"/>
</dbReference>
<sequence>MHILGLANGSIGGNSTILLKAALLAAKEAAPNTTTSWIHVPSLSYPPNAGPLSHAQDVSMGANKGNNDHGSTSHSNRVKREVADDRKTLYEEIMNADAILFSSAVYSHQPAGSLKAVLDKVLGPYTDPAFASRILAGQRANDPKFASMVVDKRILKPRVCGFMCVGGSTTPDQFTMALPTLHLFAYSLHVKVVDQAVVMGCANPGSVISTRNGEAILRAQRLGERVASQLGKSFDLAQYLGEETEGACPHCHLAKYDFFGGEEGRMGCAVCGNTGRFIINNGAVEVKWDEDSEYCCITWKGKEKHIDDIFKNGSAEWKGLAGSTAELERWRAMDVGRVELPSELHSIGSAVAQMRL</sequence>
<feature type="domain" description="NADPH-dependent FMN reductase-like" evidence="2">
    <location>
        <begin position="1"/>
        <end position="121"/>
    </location>
</feature>
<dbReference type="SUPFAM" id="SSF52218">
    <property type="entry name" value="Flavoproteins"/>
    <property type="match status" value="1"/>
</dbReference>
<feature type="region of interest" description="Disordered" evidence="1">
    <location>
        <begin position="49"/>
        <end position="79"/>
    </location>
</feature>
<keyword evidence="4" id="KW-1185">Reference proteome</keyword>
<dbReference type="OrthoDB" id="4407678at2759"/>
<name>A0A9W9D6K4_9PLEO</name>
<dbReference type="Gene3D" id="3.40.50.360">
    <property type="match status" value="1"/>
</dbReference>
<organism evidence="3 4">
    <name type="scientific">Didymella pomorum</name>
    <dbReference type="NCBI Taxonomy" id="749634"/>
    <lineage>
        <taxon>Eukaryota</taxon>
        <taxon>Fungi</taxon>
        <taxon>Dikarya</taxon>
        <taxon>Ascomycota</taxon>
        <taxon>Pezizomycotina</taxon>
        <taxon>Dothideomycetes</taxon>
        <taxon>Pleosporomycetidae</taxon>
        <taxon>Pleosporales</taxon>
        <taxon>Pleosporineae</taxon>
        <taxon>Didymellaceae</taxon>
        <taxon>Didymella</taxon>
    </lineage>
</organism>
<dbReference type="GO" id="GO:0016491">
    <property type="term" value="F:oxidoreductase activity"/>
    <property type="evidence" value="ECO:0007669"/>
    <property type="project" value="InterPro"/>
</dbReference>
<protein>
    <recommendedName>
        <fullName evidence="2">NADPH-dependent FMN reductase-like domain-containing protein</fullName>
    </recommendedName>
</protein>
<dbReference type="AlphaFoldDB" id="A0A9W9D6K4"/>
<gene>
    <name evidence="3" type="ORF">N0V91_005641</name>
</gene>